<dbReference type="InterPro" id="IPR000477">
    <property type="entry name" value="RT_dom"/>
</dbReference>
<dbReference type="GO" id="GO:0003964">
    <property type="term" value="F:RNA-directed DNA polymerase activity"/>
    <property type="evidence" value="ECO:0007669"/>
    <property type="project" value="UniProtKB-KW"/>
</dbReference>
<dbReference type="Pfam" id="PF06817">
    <property type="entry name" value="RVT_thumb"/>
    <property type="match status" value="1"/>
</dbReference>
<feature type="domain" description="Integrase-type" evidence="29">
    <location>
        <begin position="990"/>
        <end position="1037"/>
    </location>
</feature>
<dbReference type="PROSITE" id="PS50175">
    <property type="entry name" value="ASP_PROT_RETROV"/>
    <property type="match status" value="1"/>
</dbReference>
<feature type="domain" description="Peptidase A2" evidence="24">
    <location>
        <begin position="129"/>
        <end position="198"/>
    </location>
</feature>
<evidence type="ECO:0000256" key="5">
    <source>
        <dbReference type="ARBA" id="ARBA00022722"/>
    </source>
</evidence>
<dbReference type="Pfam" id="PF00075">
    <property type="entry name" value="RNase_H"/>
    <property type="match status" value="1"/>
</dbReference>
<dbReference type="Gene3D" id="1.10.10.200">
    <property type="match status" value="1"/>
</dbReference>
<keyword evidence="16" id="KW-1179">Viral genome integration</keyword>
<organism evidence="30">
    <name type="scientific">Simian immunodeficiency virus</name>
    <name type="common">SIV</name>
    <dbReference type="NCBI Taxonomy" id="11723"/>
    <lineage>
        <taxon>Viruses</taxon>
        <taxon>Riboviria</taxon>
        <taxon>Pararnavirae</taxon>
        <taxon>Artverviricota</taxon>
        <taxon>Revtraviricetes</taxon>
        <taxon>Ortervirales</taxon>
        <taxon>Retroviridae</taxon>
        <taxon>Orthoretrovirinae</taxon>
        <taxon>Lentivirus</taxon>
        <taxon>Lentivirus simimdef</taxon>
    </lineage>
</organism>
<dbReference type="InterPro" id="IPR012337">
    <property type="entry name" value="RNaseH-like_sf"/>
</dbReference>
<dbReference type="SUPFAM" id="SSF53098">
    <property type="entry name" value="Ribonuclease H-like"/>
    <property type="match status" value="2"/>
</dbReference>
<dbReference type="InterPro" id="IPR043502">
    <property type="entry name" value="DNA/RNA_pol_sf"/>
</dbReference>
<dbReference type="GO" id="GO:0075713">
    <property type="term" value="P:establishment of integrated proviral latency"/>
    <property type="evidence" value="ECO:0007669"/>
    <property type="project" value="UniProtKB-KW"/>
</dbReference>
<dbReference type="InterPro" id="IPR036397">
    <property type="entry name" value="RNaseH_sf"/>
</dbReference>
<dbReference type="GO" id="GO:0046718">
    <property type="term" value="P:symbiont entry into host cell"/>
    <property type="evidence" value="ECO:0007669"/>
    <property type="project" value="UniProtKB-KW"/>
</dbReference>
<feature type="non-terminal residue" evidence="30">
    <location>
        <position position="1"/>
    </location>
</feature>
<evidence type="ECO:0000259" key="27">
    <source>
        <dbReference type="PROSITE" id="PS50879"/>
    </source>
</evidence>
<dbReference type="InterPro" id="IPR001037">
    <property type="entry name" value="Integrase_C_retrovir"/>
</dbReference>
<dbReference type="GO" id="GO:0004190">
    <property type="term" value="F:aspartic-type endopeptidase activity"/>
    <property type="evidence" value="ECO:0007669"/>
    <property type="project" value="UniProtKB-KW"/>
</dbReference>
<dbReference type="InterPro" id="IPR002156">
    <property type="entry name" value="RNaseH_domain"/>
</dbReference>
<keyword evidence="3" id="KW-0808">Transferase</keyword>
<evidence type="ECO:0000256" key="15">
    <source>
        <dbReference type="ARBA" id="ARBA00023172"/>
    </source>
</evidence>
<evidence type="ECO:0000256" key="10">
    <source>
        <dbReference type="ARBA" id="ARBA00022801"/>
    </source>
</evidence>
<organismHost>
    <name type="scientific">Pan troglodytes</name>
    <name type="common">Chimpanzee</name>
    <dbReference type="NCBI Taxonomy" id="9598"/>
</organismHost>
<feature type="region of interest" description="Disordered" evidence="23">
    <location>
        <begin position="46"/>
        <end position="78"/>
    </location>
</feature>
<organismHost>
    <name type="scientific">Cercopithecidae</name>
    <name type="common">Old World monkeys</name>
    <dbReference type="NCBI Taxonomy" id="9527"/>
</organismHost>
<dbReference type="InterPro" id="IPR003308">
    <property type="entry name" value="Integrase_Zn-bd_dom_N"/>
</dbReference>
<dbReference type="InterPro" id="IPR036862">
    <property type="entry name" value="Integrase_C_dom_sf_retrovir"/>
</dbReference>
<evidence type="ECO:0000256" key="14">
    <source>
        <dbReference type="ARBA" id="ARBA00023125"/>
    </source>
</evidence>
<reference evidence="30" key="1">
    <citation type="submission" date="2019-09" db="EMBL/GenBank/DDBJ databases">
        <title>Intactness of persistent SIVmac239 in acutely and chronically treated macaques.</title>
        <authorList>
            <person name="Long S."/>
            <person name="Fennessey C.M."/>
            <person name="Newman L."/>
            <person name="Reid C.M."/>
            <person name="O'Brien S.P."/>
            <person name="Li Y."/>
            <person name="Del Prete G.Q."/>
            <person name="Lifson J.D."/>
            <person name="Gorelick R.J."/>
            <person name="Keele B.F."/>
        </authorList>
    </citation>
    <scope>NUCLEOTIDE SEQUENCE</scope>
    <source>
        <strain evidence="30">SIVmac239</strain>
    </source>
</reference>
<keyword evidence="13" id="KW-0695">RNA-directed DNA polymerase</keyword>
<gene>
    <name evidence="30" type="primary">pol</name>
</gene>
<evidence type="ECO:0000256" key="6">
    <source>
        <dbReference type="ARBA" id="ARBA00022723"/>
    </source>
</evidence>
<dbReference type="PROSITE" id="PS50878">
    <property type="entry name" value="RT_POL"/>
    <property type="match status" value="1"/>
</dbReference>
<dbReference type="InterPro" id="IPR043128">
    <property type="entry name" value="Rev_trsase/Diguanyl_cyclase"/>
</dbReference>
<dbReference type="GO" id="GO:0035613">
    <property type="term" value="F:RNA stem-loop binding"/>
    <property type="evidence" value="ECO:0007669"/>
    <property type="project" value="TreeGrafter"/>
</dbReference>
<evidence type="ECO:0000259" key="25">
    <source>
        <dbReference type="PROSITE" id="PS50876"/>
    </source>
</evidence>
<dbReference type="InterPro" id="IPR021109">
    <property type="entry name" value="Peptidase_aspartic_dom_sf"/>
</dbReference>
<accession>A0A5J6RZP4</accession>
<evidence type="ECO:0000256" key="19">
    <source>
        <dbReference type="ARBA" id="ARBA00023415"/>
    </source>
</evidence>
<dbReference type="CDD" id="cd05482">
    <property type="entry name" value="HIV_retropepsin_like"/>
    <property type="match status" value="1"/>
</dbReference>
<dbReference type="InterPro" id="IPR018061">
    <property type="entry name" value="Retropepsins"/>
</dbReference>
<evidence type="ECO:0000256" key="1">
    <source>
        <dbReference type="ARBA" id="ARBA00000379"/>
    </source>
</evidence>
<dbReference type="Pfam" id="PF06815">
    <property type="entry name" value="RVT_connect"/>
    <property type="match status" value="1"/>
</dbReference>
<comment type="catalytic activity">
    <reaction evidence="19">
        <text>Endohydrolysis of RNA in RNA/DNA hybrids. Three different cleavage modes: 1. sequence-specific internal cleavage of RNA. Human immunodeficiency virus type 1 and Moloney murine leukemia virus enzymes prefer to cleave the RNA strand one nucleotide away from the RNA-DNA junction. 2. RNA 5'-end directed cleavage 13-19 nucleotides from the RNA end. 3. DNA 3'-end directed cleavage 15-20 nucleotides away from the primer terminus.</text>
        <dbReference type="EC" id="3.1.26.13"/>
    </reaction>
</comment>
<evidence type="ECO:0000256" key="20">
    <source>
        <dbReference type="PROSITE-ProRule" id="PRU00450"/>
    </source>
</evidence>
<dbReference type="InterPro" id="IPR017856">
    <property type="entry name" value="Integrase-like_N"/>
</dbReference>
<evidence type="ECO:0000259" key="29">
    <source>
        <dbReference type="PROSITE" id="PS51027"/>
    </source>
</evidence>
<evidence type="ECO:0000256" key="22">
    <source>
        <dbReference type="RuleBase" id="RU004064"/>
    </source>
</evidence>
<dbReference type="Pfam" id="PF00077">
    <property type="entry name" value="RVP"/>
    <property type="match status" value="1"/>
</dbReference>
<sequence length="1060" mass="120105">VLELWERGTLCKAMQSPKKTGMLEMWKNGPCYGQMPRQTGGFFRPWSMGKEAPQFPHGSSASGADANCSPRGPSCGSAKELHAVGQAAERKAERKQREALQGGDRGFAAPQFSLWRRPVVTAHIEGQPVEVLLDTGADDSIVTGIELGPHYTPKIVGGIGGFINTKEYKNVEIEVLGKRIKGTIMTGDTPINIFGRNLLTALGMSLNFPIAKVEPVKVALKPGKDGPKLKQWPLSKEKIVALREICEKMEKDGQLEEAPPTNPYNTPTFAIKKKDKNKWRMLIDFRELNRVTQDFTEVQLGIPHPAGLAKRKRITVLDIGDAYFSIPLDEEFRQYTAFTLPSVNNAEPGKRYIYKVLPQGWKGSPAIFQYTMRHVLEPFRKANPDVTLVQYMDDILIASDRTDLEHDRVVLQSKELLNSIGFSTPEEKFQKDPPFQWMGYELWPTKWKLQKIELPQRETWTVNDIQKLVGVLNWAAQIYPGIKTKHLCRLIRGKMTLTEEVQWTEMAEAEYEENKIILSQEQEGCYYQEGKPLEATVIKSQDNQWSYKIHQEDKILKVGKFAKIKNTHTNGVRLLAHVIQKIGKEAIVIWGQVPKFHLPVEKDVWEQWWTDYWQVTWIPEWDFISTPPLVRLVFNLVKDPIEGEETYYTDGSCNKQSKEGKAGYITDRGKDKVKVLEQTTNQQAELEAFLMALTDSGPKANIIVDSQYVMGIITGCPTESESRLVNQIIEEMIKKSEIYVAWVPAHKGIGGNQEIDHLVSQGIRQVLFLEKIEPAQEEHDKYHSNVKELVFKFGLPRIVARQIVDTCDKCHQKGEAIHGQANSDLGTWQMDCTHLEGKIIIVAVHVASGFIEAEVIPQETGRQTALFLLKLAGRWPITHLHTDNGANFASQEVKMVAWWAGIEHTFGVPYNPQSQGVVEAMNHHLKNQIDRIREQANSVETIVLMAVHCMNFKRRGGIGDMTPAERLINMITTEQEIQFQQSKNSKFKNFRVYYREGRDQLWKGPGELLWKGEGAVILKVGTDIKVVPRRKAKIIKDYGGGKEVDSSSHMEDTGEAREVA</sequence>
<feature type="domain" description="Integrase-type" evidence="25">
    <location>
        <begin position="770"/>
        <end position="811"/>
    </location>
</feature>
<evidence type="ECO:0000256" key="8">
    <source>
        <dbReference type="ARBA" id="ARBA00022759"/>
    </source>
</evidence>
<comment type="catalytic activity">
    <reaction evidence="1">
        <text>3'-end directed exonucleolytic cleavage of viral RNA-DNA hybrid.</text>
        <dbReference type="EC" id="3.1.13.2"/>
    </reaction>
</comment>
<evidence type="ECO:0000313" key="30">
    <source>
        <dbReference type="EMBL" id="QFD59548.1"/>
    </source>
</evidence>
<dbReference type="InterPro" id="IPR001969">
    <property type="entry name" value="Aspartic_peptidase_AS"/>
</dbReference>
<keyword evidence="4" id="KW-0548">Nucleotidyltransferase</keyword>
<proteinExistence type="inferred from homology"/>
<dbReference type="GO" id="GO:0004533">
    <property type="term" value="F:exoribonuclease H activity"/>
    <property type="evidence" value="ECO:0007669"/>
    <property type="project" value="UniProtKB-EC"/>
</dbReference>
<keyword evidence="9 20" id="KW-0863">Zinc-finger</keyword>
<feature type="DNA-binding region" description="Integrase-type" evidence="21">
    <location>
        <begin position="990"/>
        <end position="1037"/>
    </location>
</feature>
<dbReference type="GO" id="GO:0006310">
    <property type="term" value="P:DNA recombination"/>
    <property type="evidence" value="ECO:0007669"/>
    <property type="project" value="UniProtKB-KW"/>
</dbReference>
<dbReference type="Pfam" id="PF02022">
    <property type="entry name" value="Integrase_Zn"/>
    <property type="match status" value="1"/>
</dbReference>
<evidence type="ECO:0000256" key="7">
    <source>
        <dbReference type="ARBA" id="ARBA00022750"/>
    </source>
</evidence>
<keyword evidence="8" id="KW-0255">Endonuclease</keyword>
<dbReference type="Gene3D" id="2.30.30.10">
    <property type="entry name" value="Integrase, C-terminal domain superfamily, retroviral"/>
    <property type="match status" value="1"/>
</dbReference>
<dbReference type="PROSITE" id="PS50994">
    <property type="entry name" value="INTEGRASE"/>
    <property type="match status" value="1"/>
</dbReference>
<dbReference type="GO" id="GO:0004523">
    <property type="term" value="F:RNA-DNA hybrid ribonuclease activity"/>
    <property type="evidence" value="ECO:0007669"/>
    <property type="project" value="InterPro"/>
</dbReference>
<dbReference type="SUPFAM" id="SSF46919">
    <property type="entry name" value="N-terminal Zn binding domain of HIV integrase"/>
    <property type="match status" value="1"/>
</dbReference>
<keyword evidence="2 22" id="KW-0645">Protease</keyword>
<evidence type="ECO:0000256" key="17">
    <source>
        <dbReference type="ARBA" id="ARBA00023268"/>
    </source>
</evidence>
<evidence type="ECO:0000259" key="26">
    <source>
        <dbReference type="PROSITE" id="PS50878"/>
    </source>
</evidence>
<keyword evidence="14" id="KW-0238">DNA-binding</keyword>
<keyword evidence="17" id="KW-0511">Multifunctional enzyme</keyword>
<dbReference type="Pfam" id="PF00078">
    <property type="entry name" value="RVT_1"/>
    <property type="match status" value="1"/>
</dbReference>
<evidence type="ECO:0000256" key="9">
    <source>
        <dbReference type="ARBA" id="ARBA00022771"/>
    </source>
</evidence>
<dbReference type="Gene3D" id="3.30.70.270">
    <property type="match status" value="3"/>
</dbReference>
<feature type="domain" description="RNase H type-1" evidence="27">
    <location>
        <begin position="641"/>
        <end position="764"/>
    </location>
</feature>
<dbReference type="InterPro" id="IPR001995">
    <property type="entry name" value="Peptidase_A2_cat"/>
</dbReference>
<dbReference type="SUPFAM" id="SSF56672">
    <property type="entry name" value="DNA/RNA polymerases"/>
    <property type="match status" value="1"/>
</dbReference>
<dbReference type="Pfam" id="PF00665">
    <property type="entry name" value="rve"/>
    <property type="match status" value="1"/>
</dbReference>
<evidence type="ECO:0000256" key="3">
    <source>
        <dbReference type="ARBA" id="ARBA00022679"/>
    </source>
</evidence>
<dbReference type="GO" id="GO:0006508">
    <property type="term" value="P:proteolysis"/>
    <property type="evidence" value="ECO:0007669"/>
    <property type="project" value="UniProtKB-KW"/>
</dbReference>
<feature type="domain" description="Integrase catalytic" evidence="28">
    <location>
        <begin position="820"/>
        <end position="971"/>
    </location>
</feature>
<evidence type="ECO:0000256" key="16">
    <source>
        <dbReference type="ARBA" id="ARBA00023195"/>
    </source>
</evidence>
<dbReference type="GO" id="GO:0015074">
    <property type="term" value="P:DNA integration"/>
    <property type="evidence" value="ECO:0007669"/>
    <property type="project" value="UniProtKB-KW"/>
</dbReference>
<keyword evidence="7 22" id="KW-0064">Aspartyl protease</keyword>
<dbReference type="PROSITE" id="PS00141">
    <property type="entry name" value="ASP_PROTEASE"/>
    <property type="match status" value="1"/>
</dbReference>
<evidence type="ECO:0000256" key="23">
    <source>
        <dbReference type="SAM" id="MobiDB-lite"/>
    </source>
</evidence>
<evidence type="ECO:0000259" key="28">
    <source>
        <dbReference type="PROSITE" id="PS50994"/>
    </source>
</evidence>
<dbReference type="InterPro" id="IPR001584">
    <property type="entry name" value="Integrase_cat-core"/>
</dbReference>
<evidence type="ECO:0000256" key="18">
    <source>
        <dbReference type="ARBA" id="ARBA00023296"/>
    </source>
</evidence>
<dbReference type="EMBL" id="MN442630">
    <property type="protein sequence ID" value="QFD59548.1"/>
    <property type="molecule type" value="Genomic_DNA"/>
</dbReference>
<evidence type="ECO:0000256" key="13">
    <source>
        <dbReference type="ARBA" id="ARBA00022918"/>
    </source>
</evidence>
<protein>
    <submittedName>
        <fullName evidence="30">Pol protein</fullName>
    </submittedName>
</protein>
<dbReference type="Pfam" id="PF00552">
    <property type="entry name" value="IN_DBD_C"/>
    <property type="match status" value="1"/>
</dbReference>
<keyword evidence="5" id="KW-0540">Nuclease</keyword>
<dbReference type="SMR" id="A0A5J6RZP4"/>
<feature type="region of interest" description="Disordered" evidence="23">
    <location>
        <begin position="1038"/>
        <end position="1060"/>
    </location>
</feature>
<keyword evidence="6" id="KW-0479">Metal-binding</keyword>
<evidence type="ECO:0000256" key="2">
    <source>
        <dbReference type="ARBA" id="ARBA00022670"/>
    </source>
</evidence>
<keyword evidence="18" id="KW-1160">Virus entry into host cell</keyword>
<keyword evidence="12" id="KW-0229">DNA integration</keyword>
<dbReference type="Gene3D" id="3.10.10.10">
    <property type="entry name" value="HIV Type 1 Reverse Transcriptase, subunit A, domain 1"/>
    <property type="match status" value="1"/>
</dbReference>
<dbReference type="PANTHER" id="PTHR41694:SF3">
    <property type="entry name" value="RNA-DIRECTED DNA POLYMERASE-RELATED"/>
    <property type="match status" value="1"/>
</dbReference>
<dbReference type="InterPro" id="IPR010659">
    <property type="entry name" value="RVT_connect"/>
</dbReference>
<dbReference type="PROSITE" id="PS50879">
    <property type="entry name" value="RNASE_H_1"/>
    <property type="match status" value="1"/>
</dbReference>
<dbReference type="GO" id="GO:0003677">
    <property type="term" value="F:DNA binding"/>
    <property type="evidence" value="ECO:0007669"/>
    <property type="project" value="UniProtKB-KW"/>
</dbReference>
<comment type="similarity">
    <text evidence="22">Belongs to the retroviral Pol polyprotein family.</text>
</comment>
<evidence type="ECO:0000256" key="12">
    <source>
        <dbReference type="ARBA" id="ARBA00022908"/>
    </source>
</evidence>
<feature type="domain" description="Reverse transcriptase" evidence="26">
    <location>
        <begin position="252"/>
        <end position="442"/>
    </location>
</feature>
<evidence type="ECO:0000256" key="21">
    <source>
        <dbReference type="PROSITE-ProRule" id="PRU00506"/>
    </source>
</evidence>
<dbReference type="GO" id="GO:0008270">
    <property type="term" value="F:zinc ion binding"/>
    <property type="evidence" value="ECO:0007669"/>
    <property type="project" value="UniProtKB-KW"/>
</dbReference>
<keyword evidence="15" id="KW-0233">DNA recombination</keyword>
<keyword evidence="10 22" id="KW-0378">Hydrolase</keyword>
<evidence type="ECO:0000256" key="4">
    <source>
        <dbReference type="ARBA" id="ARBA00022695"/>
    </source>
</evidence>
<evidence type="ECO:0000259" key="24">
    <source>
        <dbReference type="PROSITE" id="PS50175"/>
    </source>
</evidence>
<dbReference type="SUPFAM" id="SSF50630">
    <property type="entry name" value="Acid proteases"/>
    <property type="match status" value="1"/>
</dbReference>
<dbReference type="InterPro" id="IPR010661">
    <property type="entry name" value="RVT_thumb"/>
</dbReference>
<dbReference type="GO" id="GO:0044826">
    <property type="term" value="P:viral genome integration into host DNA"/>
    <property type="evidence" value="ECO:0007669"/>
    <property type="project" value="UniProtKB-KW"/>
</dbReference>
<evidence type="ECO:0000256" key="11">
    <source>
        <dbReference type="ARBA" id="ARBA00022833"/>
    </source>
</evidence>
<name>A0A5J6RZP4_SIV</name>
<dbReference type="Gene3D" id="3.30.420.10">
    <property type="entry name" value="Ribonuclease H-like superfamily/Ribonuclease H"/>
    <property type="match status" value="2"/>
</dbReference>
<dbReference type="Gene3D" id="2.40.70.10">
    <property type="entry name" value="Acid Proteases"/>
    <property type="match status" value="1"/>
</dbReference>
<dbReference type="PROSITE" id="PS50876">
    <property type="entry name" value="ZF_INTEGRASE"/>
    <property type="match status" value="1"/>
</dbReference>
<keyword evidence="11" id="KW-0862">Zinc</keyword>
<dbReference type="InterPro" id="IPR034170">
    <property type="entry name" value="Retropepsin-like_cat_dom"/>
</dbReference>
<dbReference type="PANTHER" id="PTHR41694">
    <property type="entry name" value="ENDOGENOUS RETROVIRUS GROUP K MEMBER POL PROTEIN"/>
    <property type="match status" value="1"/>
</dbReference>
<dbReference type="SUPFAM" id="SSF50122">
    <property type="entry name" value="DNA-binding domain of retroviral integrase"/>
    <property type="match status" value="1"/>
</dbReference>
<dbReference type="PROSITE" id="PS51027">
    <property type="entry name" value="INTEGRASE_DBD"/>
    <property type="match status" value="1"/>
</dbReference>